<keyword evidence="3" id="KW-1185">Reference proteome</keyword>
<accession>A0AA38R779</accession>
<reference evidence="2" key="1">
    <citation type="submission" date="2022-07" db="EMBL/GenBank/DDBJ databases">
        <title>Fungi with potential for degradation of polypropylene.</title>
        <authorList>
            <person name="Gostincar C."/>
        </authorList>
    </citation>
    <scope>NUCLEOTIDE SEQUENCE</scope>
    <source>
        <strain evidence="2">EXF-13287</strain>
    </source>
</reference>
<evidence type="ECO:0000256" key="1">
    <source>
        <dbReference type="SAM" id="MobiDB-lite"/>
    </source>
</evidence>
<dbReference type="Proteomes" id="UP001174691">
    <property type="component" value="Unassembled WGS sequence"/>
</dbReference>
<protein>
    <submittedName>
        <fullName evidence="2">Uncharacterized protein</fullName>
    </submittedName>
</protein>
<gene>
    <name evidence="2" type="ORF">NKR19_g7963</name>
</gene>
<dbReference type="EMBL" id="JANBVN010000150">
    <property type="protein sequence ID" value="KAJ9138029.1"/>
    <property type="molecule type" value="Genomic_DNA"/>
</dbReference>
<comment type="caution">
    <text evidence="2">The sequence shown here is derived from an EMBL/GenBank/DDBJ whole genome shotgun (WGS) entry which is preliminary data.</text>
</comment>
<name>A0AA38R779_9PEZI</name>
<feature type="compositionally biased region" description="Basic and acidic residues" evidence="1">
    <location>
        <begin position="427"/>
        <end position="447"/>
    </location>
</feature>
<organism evidence="2 3">
    <name type="scientific">Coniochaeta hoffmannii</name>
    <dbReference type="NCBI Taxonomy" id="91930"/>
    <lineage>
        <taxon>Eukaryota</taxon>
        <taxon>Fungi</taxon>
        <taxon>Dikarya</taxon>
        <taxon>Ascomycota</taxon>
        <taxon>Pezizomycotina</taxon>
        <taxon>Sordariomycetes</taxon>
        <taxon>Sordariomycetidae</taxon>
        <taxon>Coniochaetales</taxon>
        <taxon>Coniochaetaceae</taxon>
        <taxon>Coniochaeta</taxon>
    </lineage>
</organism>
<evidence type="ECO:0000313" key="3">
    <source>
        <dbReference type="Proteomes" id="UP001174691"/>
    </source>
</evidence>
<feature type="region of interest" description="Disordered" evidence="1">
    <location>
        <begin position="310"/>
        <end position="469"/>
    </location>
</feature>
<feature type="compositionally biased region" description="Basic and acidic residues" evidence="1">
    <location>
        <begin position="388"/>
        <end position="402"/>
    </location>
</feature>
<feature type="compositionally biased region" description="Low complexity" evidence="1">
    <location>
        <begin position="338"/>
        <end position="351"/>
    </location>
</feature>
<feature type="region of interest" description="Disordered" evidence="1">
    <location>
        <begin position="476"/>
        <end position="495"/>
    </location>
</feature>
<sequence length="495" mass="54697">MCLRKVPAYVAELESWRLHELEETGTSSAFDGTNTSFDVYSDLESLGMGSCGWKHLAIVVQSHGIRIVKDAILERLMADDFAILLSDLCSELKVAGDRRQLLEAVVTQQHREPGGPLENFSVETSSTSSEALPLLFATTNDRTGTTIFKARLTTTLLSSQLLPRQWLLSDVYGDMWPTAMRVVNDSKQHTYRQYYEATMALMASIARGCTRKNATKPAHTYLIKLCDKLEAACPKVTALKAIRVDAAFYLADLTGDLRDLSFAEQLAAATQADADMTKTPGRKTAAFSGFRWDEGISEWVTVTPAVARRKQPLPGRVTRARRDQTPEKPASTQDAEIPPRSSPSVPASSRVLGIDPEEISGFAVEHRPCRARTSAEPGTSCHAKRPRKQLEQQTHHTRDKPGVHTPKPGRPTRASQESVSGVGGIDRPGDDDLDELRFDQADQENRPPSRRAAKAQVPLKRKRSRRSLISLRPIQNISNEYYDAGESSGDELGIM</sequence>
<proteinExistence type="predicted"/>
<dbReference type="AlphaFoldDB" id="A0AA38R779"/>
<evidence type="ECO:0000313" key="2">
    <source>
        <dbReference type="EMBL" id="KAJ9138029.1"/>
    </source>
</evidence>
<feature type="compositionally biased region" description="Basic residues" evidence="1">
    <location>
        <begin position="448"/>
        <end position="466"/>
    </location>
</feature>